<keyword evidence="1" id="KW-1133">Transmembrane helix</keyword>
<gene>
    <name evidence="3" type="ORF">MSAN_00421100</name>
</gene>
<dbReference type="Proteomes" id="UP000623467">
    <property type="component" value="Unassembled WGS sequence"/>
</dbReference>
<evidence type="ECO:0000313" key="3">
    <source>
        <dbReference type="EMBL" id="KAF7375340.1"/>
    </source>
</evidence>
<sequence length="318" mass="35421">MLVFPEVRGNFLSMSSDSFSMGGLDYPTFAWDHLVYRYMFLFGFVILIYDHFLTFDDEVRLIWRRPLRPSALWFFAVRYFSLACSIGMLFFYFWDFTPASIHQGKVMETLLMGQETLVEVTLALRVMGMYGNSLKVRIPLAVLGGIIAGLGLWTMIEYGEPQMLTAPGMSGCHTALPRKTALILAGVWESQTVFDLFVFILTVYRAHADRAVISMVQGSLVERMMRDGAMYFGIIALANLADVLTLYLGDVLIAGILSWGTTSLSVTLISRLILNLHRAGEGNTSAMTHDTTQLEGYSLRQPAAGTPGGLVVRGVYGR</sequence>
<keyword evidence="4" id="KW-1185">Reference proteome</keyword>
<proteinExistence type="predicted"/>
<evidence type="ECO:0000256" key="1">
    <source>
        <dbReference type="SAM" id="Phobius"/>
    </source>
</evidence>
<dbReference type="EMBL" id="JACAZH010000002">
    <property type="protein sequence ID" value="KAF7375340.1"/>
    <property type="molecule type" value="Genomic_DNA"/>
</dbReference>
<feature type="domain" description="DUF6533" evidence="2">
    <location>
        <begin position="43"/>
        <end position="82"/>
    </location>
</feature>
<feature type="transmembrane region" description="Helical" evidence="1">
    <location>
        <begin position="34"/>
        <end position="52"/>
    </location>
</feature>
<accession>A0A8H7DIA4</accession>
<protein>
    <recommendedName>
        <fullName evidence="2">DUF6533 domain-containing protein</fullName>
    </recommendedName>
</protein>
<feature type="transmembrane region" description="Helical" evidence="1">
    <location>
        <begin position="228"/>
        <end position="247"/>
    </location>
</feature>
<evidence type="ECO:0000313" key="4">
    <source>
        <dbReference type="Proteomes" id="UP000623467"/>
    </source>
</evidence>
<feature type="transmembrane region" description="Helical" evidence="1">
    <location>
        <begin position="253"/>
        <end position="274"/>
    </location>
</feature>
<dbReference type="InterPro" id="IPR045340">
    <property type="entry name" value="DUF6533"/>
</dbReference>
<dbReference type="OrthoDB" id="3242409at2759"/>
<evidence type="ECO:0000259" key="2">
    <source>
        <dbReference type="Pfam" id="PF20151"/>
    </source>
</evidence>
<feature type="transmembrane region" description="Helical" evidence="1">
    <location>
        <begin position="138"/>
        <end position="156"/>
    </location>
</feature>
<comment type="caution">
    <text evidence="3">The sequence shown here is derived from an EMBL/GenBank/DDBJ whole genome shotgun (WGS) entry which is preliminary data.</text>
</comment>
<reference evidence="3" key="1">
    <citation type="submission" date="2020-05" db="EMBL/GenBank/DDBJ databases">
        <title>Mycena genomes resolve the evolution of fungal bioluminescence.</title>
        <authorList>
            <person name="Tsai I.J."/>
        </authorList>
    </citation>
    <scope>NUCLEOTIDE SEQUENCE</scope>
    <source>
        <strain evidence="3">160909Yilan</strain>
    </source>
</reference>
<feature type="transmembrane region" description="Helical" evidence="1">
    <location>
        <begin position="183"/>
        <end position="207"/>
    </location>
</feature>
<keyword evidence="1" id="KW-0472">Membrane</keyword>
<organism evidence="3 4">
    <name type="scientific">Mycena sanguinolenta</name>
    <dbReference type="NCBI Taxonomy" id="230812"/>
    <lineage>
        <taxon>Eukaryota</taxon>
        <taxon>Fungi</taxon>
        <taxon>Dikarya</taxon>
        <taxon>Basidiomycota</taxon>
        <taxon>Agaricomycotina</taxon>
        <taxon>Agaricomycetes</taxon>
        <taxon>Agaricomycetidae</taxon>
        <taxon>Agaricales</taxon>
        <taxon>Marasmiineae</taxon>
        <taxon>Mycenaceae</taxon>
        <taxon>Mycena</taxon>
    </lineage>
</organism>
<feature type="transmembrane region" description="Helical" evidence="1">
    <location>
        <begin position="72"/>
        <end position="94"/>
    </location>
</feature>
<dbReference type="AlphaFoldDB" id="A0A8H7DIA4"/>
<keyword evidence="1" id="KW-0812">Transmembrane</keyword>
<dbReference type="Pfam" id="PF20151">
    <property type="entry name" value="DUF6533"/>
    <property type="match status" value="1"/>
</dbReference>
<name>A0A8H7DIA4_9AGAR</name>